<dbReference type="Proteomes" id="UP000057158">
    <property type="component" value="Chromosome"/>
</dbReference>
<dbReference type="EMBL" id="CP010802">
    <property type="protein sequence ID" value="ALC17810.1"/>
    <property type="molecule type" value="Genomic_DNA"/>
</dbReference>
<protein>
    <submittedName>
        <fullName evidence="2">DnaJ-like heat shock protein</fullName>
    </submittedName>
</protein>
<proteinExistence type="predicted"/>
<dbReference type="RefSeq" id="WP_053551791.1">
    <property type="nucleotide sequence ID" value="NZ_CP010802.1"/>
</dbReference>
<sequence>MQPKSNISESALLDACRILFGTKIDLSSQFLAYLQPAGAKSAYREKAKKNHPDLFADSPPGVRRRQSELFQEIHGAYKLLASYLDQRNRPGPPPTRPAGGEERTAKDSGPYRRGTGGPPHLPRQHLEFGLFLYYRGLIAYPDLIAALLWQRRQRPNLGALAKRWGWLDDQKIQATLQHRGSGNRFGTRALQLGFLTGIQLQALLRYQQTLHKKFGQYFVEQGILKAADIDRLAEDLDKHNQGIAVTNRYRSAATGGPTPFRGR</sequence>
<evidence type="ECO:0000313" key="2">
    <source>
        <dbReference type="EMBL" id="ALC17810.1"/>
    </source>
</evidence>
<dbReference type="STRING" id="1603606.DSOUD_3085"/>
<dbReference type="InterPro" id="IPR036869">
    <property type="entry name" value="J_dom_sf"/>
</dbReference>
<reference evidence="2 3" key="1">
    <citation type="submission" date="2015-07" db="EMBL/GenBank/DDBJ databases">
        <title>Isolation and Genomic Characterization of a Novel Halophilic Metal-Reducing Deltaproteobacterium from the Deep Subsurface.</title>
        <authorList>
            <person name="Badalamenti J.P."/>
            <person name="Summers Z.M."/>
            <person name="Gralnick J.A."/>
            <person name="Bond D.R."/>
        </authorList>
    </citation>
    <scope>NUCLEOTIDE SEQUENCE [LARGE SCALE GENOMIC DNA]</scope>
    <source>
        <strain evidence="2 3">WTL</strain>
    </source>
</reference>
<accession>A0A0M4D8T9</accession>
<dbReference type="SUPFAM" id="SSF46565">
    <property type="entry name" value="Chaperone J-domain"/>
    <property type="match status" value="1"/>
</dbReference>
<evidence type="ECO:0000256" key="1">
    <source>
        <dbReference type="SAM" id="MobiDB-lite"/>
    </source>
</evidence>
<organism evidence="2 3">
    <name type="scientific">Desulfuromonas soudanensis</name>
    <dbReference type="NCBI Taxonomy" id="1603606"/>
    <lineage>
        <taxon>Bacteria</taxon>
        <taxon>Pseudomonadati</taxon>
        <taxon>Thermodesulfobacteriota</taxon>
        <taxon>Desulfuromonadia</taxon>
        <taxon>Desulfuromonadales</taxon>
        <taxon>Desulfuromonadaceae</taxon>
        <taxon>Desulfuromonas</taxon>
    </lineage>
</organism>
<feature type="region of interest" description="Disordered" evidence="1">
    <location>
        <begin position="84"/>
        <end position="120"/>
    </location>
</feature>
<feature type="compositionally biased region" description="Basic and acidic residues" evidence="1">
    <location>
        <begin position="99"/>
        <end position="110"/>
    </location>
</feature>
<dbReference type="CDD" id="cd06257">
    <property type="entry name" value="DnaJ"/>
    <property type="match status" value="1"/>
</dbReference>
<keyword evidence="3" id="KW-1185">Reference proteome</keyword>
<gene>
    <name evidence="2" type="ORF">DSOUD_3085</name>
</gene>
<dbReference type="InterPro" id="IPR001623">
    <property type="entry name" value="DnaJ_domain"/>
</dbReference>
<dbReference type="Gene3D" id="1.10.287.110">
    <property type="entry name" value="DnaJ domain"/>
    <property type="match status" value="1"/>
</dbReference>
<dbReference type="AlphaFoldDB" id="A0A0M4D8T9"/>
<evidence type="ECO:0000313" key="3">
    <source>
        <dbReference type="Proteomes" id="UP000057158"/>
    </source>
</evidence>
<name>A0A0M4D8T9_9BACT</name>
<dbReference type="KEGG" id="des:DSOUD_3085"/>
<keyword evidence="2" id="KW-0346">Stress response</keyword>
<dbReference type="OrthoDB" id="5432239at2"/>
<dbReference type="PATRIC" id="fig|1603606.3.peg.3327"/>